<dbReference type="PANTHER" id="PTHR30160">
    <property type="entry name" value="TETRAACYLDISACCHARIDE 4'-KINASE-RELATED"/>
    <property type="match status" value="1"/>
</dbReference>
<dbReference type="PANTHER" id="PTHR30160:SF1">
    <property type="entry name" value="LIPOPOLYSACCHARIDE 1,2-N-ACETYLGLUCOSAMINETRANSFERASE-RELATED"/>
    <property type="match status" value="1"/>
</dbReference>
<dbReference type="EMBL" id="CP064939">
    <property type="protein sequence ID" value="QPH41277.1"/>
    <property type="molecule type" value="Genomic_DNA"/>
</dbReference>
<keyword evidence="1" id="KW-0328">Glycosyltransferase</keyword>
<name>A0A7S9L2I9_9SPHI</name>
<organism evidence="3 4">
    <name type="scientific">Pedobacter endophyticus</name>
    <dbReference type="NCBI Taxonomy" id="2789740"/>
    <lineage>
        <taxon>Bacteria</taxon>
        <taxon>Pseudomonadati</taxon>
        <taxon>Bacteroidota</taxon>
        <taxon>Sphingobacteriia</taxon>
        <taxon>Sphingobacteriales</taxon>
        <taxon>Sphingobacteriaceae</taxon>
        <taxon>Pedobacter</taxon>
    </lineage>
</organism>
<dbReference type="RefSeq" id="WP_196100728.1">
    <property type="nucleotide sequence ID" value="NZ_CP064939.1"/>
</dbReference>
<protein>
    <submittedName>
        <fullName evidence="3">Glycosyltransferase family 9 protein</fullName>
    </submittedName>
</protein>
<dbReference type="KEGG" id="pex:IZT61_08490"/>
<dbReference type="AlphaFoldDB" id="A0A7S9L2I9"/>
<dbReference type="Pfam" id="PF01075">
    <property type="entry name" value="Glyco_transf_9"/>
    <property type="match status" value="1"/>
</dbReference>
<reference evidence="3 4" key="1">
    <citation type="submission" date="2020-11" db="EMBL/GenBank/DDBJ databases">
        <title>Pedobacter endophytica, an endophytic bacteria isolated form Carex pumila.</title>
        <authorList>
            <person name="Peng Y."/>
            <person name="Jiang L."/>
            <person name="Lee J."/>
        </authorList>
    </citation>
    <scope>NUCLEOTIDE SEQUENCE [LARGE SCALE GENOMIC DNA]</scope>
    <source>
        <strain evidence="3 4">JBR3-12</strain>
    </source>
</reference>
<dbReference type="Proteomes" id="UP000594759">
    <property type="component" value="Chromosome"/>
</dbReference>
<evidence type="ECO:0000313" key="4">
    <source>
        <dbReference type="Proteomes" id="UP000594759"/>
    </source>
</evidence>
<dbReference type="GO" id="GO:0009244">
    <property type="term" value="P:lipopolysaccharide core region biosynthetic process"/>
    <property type="evidence" value="ECO:0007669"/>
    <property type="project" value="TreeGrafter"/>
</dbReference>
<evidence type="ECO:0000256" key="2">
    <source>
        <dbReference type="ARBA" id="ARBA00022679"/>
    </source>
</evidence>
<evidence type="ECO:0000313" key="3">
    <source>
        <dbReference type="EMBL" id="QPH41277.1"/>
    </source>
</evidence>
<sequence length="334" mass="37460">MFDKTKIKQIGIFRALQLGDILCSIPAMRNLRANFPAATISFIGLPGSKTLIDRFPNYFDEFIAFPGYPGLPEQPFDETAFEAFSAMMCERKFDLLLQMQGNGTIVNEMLAKFRPKCLAGFSLDEDEMTSNPFLMRYPNFGHESSRHLKLMSFLGLEVLRKEMEYPLFGQDVAHFAEKNFPLERSYICAHAGSRAAWRQWPTKSFAKMADLCCSKGYQIVLTGTQAEANLADEVAAEMKYKPLNLAGQTDLGTLGVLLNHSSGLIANCTGISHIAAGLKVPSVIISMDGEPERWAPVDQELHYTIDWTKYPDENLVQEAVLQRLLRQPTRSAVQ</sequence>
<dbReference type="GO" id="GO:0008713">
    <property type="term" value="F:ADP-heptose-lipopolysaccharide heptosyltransferase activity"/>
    <property type="evidence" value="ECO:0007669"/>
    <property type="project" value="TreeGrafter"/>
</dbReference>
<accession>A0A7S9L2I9</accession>
<proteinExistence type="predicted"/>
<gene>
    <name evidence="3" type="ORF">IZT61_08490</name>
</gene>
<dbReference type="InterPro" id="IPR051199">
    <property type="entry name" value="LPS_LOS_Heptosyltrfase"/>
</dbReference>
<dbReference type="SUPFAM" id="SSF53756">
    <property type="entry name" value="UDP-Glycosyltransferase/glycogen phosphorylase"/>
    <property type="match status" value="1"/>
</dbReference>
<dbReference type="CDD" id="cd03789">
    <property type="entry name" value="GT9_LPS_heptosyltransferase"/>
    <property type="match status" value="1"/>
</dbReference>
<evidence type="ECO:0000256" key="1">
    <source>
        <dbReference type="ARBA" id="ARBA00022676"/>
    </source>
</evidence>
<dbReference type="Gene3D" id="3.40.50.2000">
    <property type="entry name" value="Glycogen Phosphorylase B"/>
    <property type="match status" value="2"/>
</dbReference>
<keyword evidence="4" id="KW-1185">Reference proteome</keyword>
<dbReference type="GO" id="GO:0005829">
    <property type="term" value="C:cytosol"/>
    <property type="evidence" value="ECO:0007669"/>
    <property type="project" value="TreeGrafter"/>
</dbReference>
<keyword evidence="2 3" id="KW-0808">Transferase</keyword>
<dbReference type="InterPro" id="IPR002201">
    <property type="entry name" value="Glyco_trans_9"/>
</dbReference>